<dbReference type="InterPro" id="IPR017438">
    <property type="entry name" value="ATP-NAD_kinase_N"/>
</dbReference>
<dbReference type="InterPro" id="IPR001206">
    <property type="entry name" value="Diacylglycerol_kinase_cat_dom"/>
</dbReference>
<dbReference type="OrthoDB" id="530923at2759"/>
<reference evidence="2" key="2">
    <citation type="submission" date="2025-08" db="UniProtKB">
        <authorList>
            <consortium name="Ensembl"/>
        </authorList>
    </citation>
    <scope>IDENTIFICATION</scope>
</reference>
<accession>A0A8C9SAM8</accession>
<dbReference type="GeneTree" id="ENSGT00940000156976"/>
<dbReference type="InterPro" id="IPR016064">
    <property type="entry name" value="NAD/diacylglycerol_kinase_sf"/>
</dbReference>
<evidence type="ECO:0000313" key="3">
    <source>
        <dbReference type="Proteomes" id="UP000694397"/>
    </source>
</evidence>
<dbReference type="GeneID" id="108920752"/>
<proteinExistence type="predicted"/>
<dbReference type="GO" id="GO:0016020">
    <property type="term" value="C:membrane"/>
    <property type="evidence" value="ECO:0007669"/>
    <property type="project" value="GOC"/>
</dbReference>
<dbReference type="InterPro" id="IPR057465">
    <property type="entry name" value="CERK_PH"/>
</dbReference>
<name>A0A8C9SAM8_SCLFO</name>
<dbReference type="AlphaFoldDB" id="A0A8C9SAM8"/>
<dbReference type="SUPFAM" id="SSF111331">
    <property type="entry name" value="NAD kinase/diacylglycerol kinase-like"/>
    <property type="match status" value="1"/>
</dbReference>
<dbReference type="SMART" id="SM00046">
    <property type="entry name" value="DAGKc"/>
    <property type="match status" value="1"/>
</dbReference>
<dbReference type="Pfam" id="PF25382">
    <property type="entry name" value="PH_CERK"/>
    <property type="match status" value="1"/>
</dbReference>
<feature type="domain" description="DAGKc" evidence="1">
    <location>
        <begin position="139"/>
        <end position="289"/>
    </location>
</feature>
<dbReference type="GO" id="GO:0006672">
    <property type="term" value="P:ceramide metabolic process"/>
    <property type="evidence" value="ECO:0007669"/>
    <property type="project" value="TreeGrafter"/>
</dbReference>
<gene>
    <name evidence="2" type="primary">CERK</name>
    <name evidence="2" type="synonym">cerk</name>
</gene>
<dbReference type="Ensembl" id="ENSSFOT00015032439.2">
    <property type="protein sequence ID" value="ENSSFOP00015032082.2"/>
    <property type="gene ID" value="ENSSFOG00015020541.2"/>
</dbReference>
<dbReference type="GO" id="GO:0001729">
    <property type="term" value="F:ceramide kinase activity"/>
    <property type="evidence" value="ECO:0007669"/>
    <property type="project" value="TreeGrafter"/>
</dbReference>
<dbReference type="PANTHER" id="PTHR12358:SF25">
    <property type="entry name" value="CERAMIDE KINASE"/>
    <property type="match status" value="1"/>
</dbReference>
<dbReference type="InterPro" id="IPR050187">
    <property type="entry name" value="Lipid_Phosphate_FormReg"/>
</dbReference>
<dbReference type="Gene3D" id="3.40.50.10330">
    <property type="entry name" value="Probable inorganic polyphosphate/atp-NAD kinase, domain 1"/>
    <property type="match status" value="1"/>
</dbReference>
<evidence type="ECO:0000259" key="1">
    <source>
        <dbReference type="PROSITE" id="PS50146"/>
    </source>
</evidence>
<dbReference type="Gene3D" id="2.60.200.40">
    <property type="match status" value="1"/>
</dbReference>
<dbReference type="Proteomes" id="UP000694397">
    <property type="component" value="Chromosome 21"/>
</dbReference>
<protein>
    <submittedName>
        <fullName evidence="2">Ceramide kinase</fullName>
    </submittedName>
</protein>
<dbReference type="PANTHER" id="PTHR12358">
    <property type="entry name" value="SPHINGOSINE KINASE"/>
    <property type="match status" value="1"/>
</dbReference>
<evidence type="ECO:0000313" key="2">
    <source>
        <dbReference type="Ensembl" id="ENSSFOP00015032082.2"/>
    </source>
</evidence>
<organism evidence="2 3">
    <name type="scientific">Scleropages formosus</name>
    <name type="common">Asian bonytongue</name>
    <name type="synonym">Osteoglossum formosum</name>
    <dbReference type="NCBI Taxonomy" id="113540"/>
    <lineage>
        <taxon>Eukaryota</taxon>
        <taxon>Metazoa</taxon>
        <taxon>Chordata</taxon>
        <taxon>Craniata</taxon>
        <taxon>Vertebrata</taxon>
        <taxon>Euteleostomi</taxon>
        <taxon>Actinopterygii</taxon>
        <taxon>Neopterygii</taxon>
        <taxon>Teleostei</taxon>
        <taxon>Osteoglossocephala</taxon>
        <taxon>Osteoglossomorpha</taxon>
        <taxon>Osteoglossiformes</taxon>
        <taxon>Osteoglossidae</taxon>
        <taxon>Scleropages</taxon>
    </lineage>
</organism>
<sequence>MMMEHERPALSSRFVLRVAVCEVTLSRASLTWTELGTEKARASGARRDAPRAGNNCVPVCEIIAAQEAETAILSINKGSGPSISQELFRAYPSAFTVSYVERASHHRWRTSDVTFRCPSAATCHQWVQTIREHLVMLSGRPMRLLVYINPYGGKQQGKRIYEQRVAPLFARASISTHVIVTQFAEQARDELASSADLEKYDGVVCVGGDGMFSEVIHGLIARTQRDAGLDQNCAEGKLAPCRLRVGIIPAGSTDCICYASVGTNDPVTSALHIILGDSQPMDVCSVHRNDKLLRYSASLLGYGFYGDVLADSETKRWMGPARYSFSGLKTFLSHHLYEGTVSFLPATDILGSPRDKTRCRAGCRLCRHDGQLASEDRQVCRTDEDIAEKEHQDKWQVVHGKFRAINAATMSCACPRSPEGLSPAAHLADGTTDLILVHRCSRLGFLCHLLCHTNRKDQFDMDFVEVHRVRSFRFTPKHGVSRPEPEKKHNSKKVLQQMCRDHPACSVPFNSSWSCDGEILHHAAIEVRVHCGLIQLFARGIEDRSPAEQLSGPRAT</sequence>
<dbReference type="PROSITE" id="PS50146">
    <property type="entry name" value="DAGK"/>
    <property type="match status" value="1"/>
</dbReference>
<dbReference type="Pfam" id="PF19280">
    <property type="entry name" value="CERK_C"/>
    <property type="match status" value="1"/>
</dbReference>
<dbReference type="RefSeq" id="XP_018585282.2">
    <property type="nucleotide sequence ID" value="XM_018729766.2"/>
</dbReference>
<dbReference type="InterPro" id="IPR045363">
    <property type="entry name" value="CERK_C"/>
</dbReference>
<keyword evidence="3" id="KW-1185">Reference proteome</keyword>
<reference evidence="2" key="3">
    <citation type="submission" date="2025-09" db="UniProtKB">
        <authorList>
            <consortium name="Ensembl"/>
        </authorList>
    </citation>
    <scope>IDENTIFICATION</scope>
</reference>
<reference evidence="2 3" key="1">
    <citation type="submission" date="2019-04" db="EMBL/GenBank/DDBJ databases">
        <authorList>
            <consortium name="Wellcome Sanger Institute Data Sharing"/>
        </authorList>
    </citation>
    <scope>NUCLEOTIDE SEQUENCE [LARGE SCALE GENOMIC DNA]</scope>
</reference>
<dbReference type="Pfam" id="PF00781">
    <property type="entry name" value="DAGK_cat"/>
    <property type="match status" value="1"/>
</dbReference>